<keyword evidence="2 4" id="KW-0694">RNA-binding</keyword>
<dbReference type="SMART" id="SM00363">
    <property type="entry name" value="S4"/>
    <property type="match status" value="1"/>
</dbReference>
<feature type="domain" description="RNA-binding S4" evidence="6">
    <location>
        <begin position="1"/>
        <end position="64"/>
    </location>
</feature>
<comment type="caution">
    <text evidence="7">The sequence shown here is derived from an EMBL/GenBank/DDBJ whole genome shotgun (WGS) entry which is preliminary data.</text>
</comment>
<dbReference type="InterPro" id="IPR025708">
    <property type="entry name" value="HSP15"/>
</dbReference>
<dbReference type="GO" id="GO:0003677">
    <property type="term" value="F:DNA binding"/>
    <property type="evidence" value="ECO:0007669"/>
    <property type="project" value="UniProtKB-KW"/>
</dbReference>
<dbReference type="GO" id="GO:0034605">
    <property type="term" value="P:cellular response to heat"/>
    <property type="evidence" value="ECO:0007669"/>
    <property type="project" value="InterPro"/>
</dbReference>
<reference evidence="7" key="1">
    <citation type="journal article" date="2018" name="Genome Announc.">
        <title>Ignatzschineria cameli sp. nov., isolated from necrotic foot tissue of dromedaries (Camelus dromedarius) and associated maggots (Wohlfahrtia species) in Dubai.</title>
        <authorList>
            <person name="Tsang C.C."/>
            <person name="Tang J.Y."/>
            <person name="Fong J.Y."/>
            <person name="Kinne J."/>
            <person name="Lee H.H."/>
            <person name="Joseph M."/>
            <person name="Jose S."/>
            <person name="Schuster R.K."/>
            <person name="Tang Y."/>
            <person name="Sivakumar S."/>
            <person name="Chen J.H."/>
            <person name="Teng J.L."/>
            <person name="Lau S.K."/>
            <person name="Wernery U."/>
            <person name="Woo P.C."/>
        </authorList>
    </citation>
    <scope>NUCLEOTIDE SEQUENCE</scope>
    <source>
        <strain evidence="7">UAE-HKU57</strain>
        <strain evidence="8">UAE-HKU58</strain>
    </source>
</reference>
<evidence type="ECO:0000256" key="5">
    <source>
        <dbReference type="SAM" id="MobiDB-lite"/>
    </source>
</evidence>
<feature type="region of interest" description="Disordered" evidence="5">
    <location>
        <begin position="88"/>
        <end position="124"/>
    </location>
</feature>
<comment type="similarity">
    <text evidence="1 4">Belongs to the HSP15 family.</text>
</comment>
<dbReference type="CDD" id="cd00165">
    <property type="entry name" value="S4"/>
    <property type="match status" value="1"/>
</dbReference>
<dbReference type="InterPro" id="IPR036986">
    <property type="entry name" value="S4_RNA-bd_sf"/>
</dbReference>
<evidence type="ECO:0000313" key="9">
    <source>
        <dbReference type="Proteomes" id="UP000245059"/>
    </source>
</evidence>
<keyword evidence="3 4" id="KW-0238">DNA-binding</keyword>
<dbReference type="Pfam" id="PF01479">
    <property type="entry name" value="S4"/>
    <property type="match status" value="1"/>
</dbReference>
<evidence type="ECO:0000313" key="8">
    <source>
        <dbReference type="EMBL" id="PWD92492.1"/>
    </source>
</evidence>
<dbReference type="Proteomes" id="UP000245059">
    <property type="component" value="Unassembled WGS sequence"/>
</dbReference>
<evidence type="ECO:0000256" key="4">
    <source>
        <dbReference type="PIRNR" id="PIRNR016821"/>
    </source>
</evidence>
<evidence type="ECO:0000256" key="1">
    <source>
        <dbReference type="ARBA" id="ARBA00008396"/>
    </source>
</evidence>
<dbReference type="Gene3D" id="3.10.290.10">
    <property type="entry name" value="RNA-binding S4 domain"/>
    <property type="match status" value="1"/>
</dbReference>
<dbReference type="AlphaFoldDB" id="A0A2U2AR44"/>
<protein>
    <recommendedName>
        <fullName evidence="4">Heat shock protein 15</fullName>
    </recommendedName>
</protein>
<dbReference type="RefSeq" id="WP_109201600.1">
    <property type="nucleotide sequence ID" value="NZ_QEWS01000004.1"/>
</dbReference>
<dbReference type="PROSITE" id="PS50889">
    <property type="entry name" value="S4"/>
    <property type="match status" value="1"/>
</dbReference>
<dbReference type="Proteomes" id="UP000245217">
    <property type="component" value="Unassembled WGS sequence"/>
</dbReference>
<dbReference type="GO" id="GO:0043023">
    <property type="term" value="F:ribosomal large subunit binding"/>
    <property type="evidence" value="ECO:0007669"/>
    <property type="project" value="InterPro"/>
</dbReference>
<dbReference type="GO" id="GO:0003727">
    <property type="term" value="F:single-stranded RNA binding"/>
    <property type="evidence" value="ECO:0007669"/>
    <property type="project" value="InterPro"/>
</dbReference>
<sequence length="124" mass="14612">MRLDKWLWAARFYKTRRLATDEINKGRVKVNGIEAKPSRVIVVGDLVTIRKLQVIYEVEVCLLIEQRGPASVAMTMYQETEVSIARREHERELRRLSPQPHSESRSSRDKKRLRDVKQGKYFKS</sequence>
<dbReference type="EMBL" id="QEWW01000003">
    <property type="protein sequence ID" value="PWD86358.1"/>
    <property type="molecule type" value="Genomic_DNA"/>
</dbReference>
<reference evidence="9 10" key="2">
    <citation type="submission" date="2018-05" db="EMBL/GenBank/DDBJ databases">
        <title>Ignatzschineria dubaiensis sp. nov., isolated from necrotic foot tissues of dromedaries (Camelus dromedarius) and associated maggots in Dubai, United Arab Emirates.</title>
        <authorList>
            <person name="Tsang C.C."/>
            <person name="Tang J.Y.M."/>
            <person name="Fong J.Y.H."/>
            <person name="Kinne J."/>
            <person name="Lee H.H."/>
            <person name="Joseph M."/>
            <person name="Jose S."/>
            <person name="Schuster R.K."/>
            <person name="Tang Y."/>
            <person name="Sivakumar S."/>
            <person name="Chen J.H.K."/>
            <person name="Teng J.L.L."/>
            <person name="Lau S.K.P."/>
            <person name="Wernery U."/>
            <person name="Woo P.C.Y."/>
        </authorList>
    </citation>
    <scope>NUCLEOTIDE SEQUENCE [LARGE SCALE GENOMIC DNA]</scope>
    <source>
        <strain evidence="9">UAE-HKU57</strain>
        <strain evidence="10">UAE-HKU58</strain>
    </source>
</reference>
<dbReference type="PIRSF" id="PIRSF016821">
    <property type="entry name" value="HSP15"/>
    <property type="match status" value="1"/>
</dbReference>
<evidence type="ECO:0000256" key="2">
    <source>
        <dbReference type="ARBA" id="ARBA00022884"/>
    </source>
</evidence>
<proteinExistence type="inferred from homology"/>
<dbReference type="OrthoDB" id="9797176at2"/>
<dbReference type="EMBL" id="QEWV01000004">
    <property type="protein sequence ID" value="PWD92492.1"/>
    <property type="molecule type" value="Genomic_DNA"/>
</dbReference>
<gene>
    <name evidence="7" type="ORF">DC077_06375</name>
    <name evidence="8" type="ORF">DC078_05550</name>
</gene>
<accession>A0A2U2AR44</accession>
<organism evidence="7 9">
    <name type="scientific">Ignatzschineria cameli</name>
    <dbReference type="NCBI Taxonomy" id="2182793"/>
    <lineage>
        <taxon>Bacteria</taxon>
        <taxon>Pseudomonadati</taxon>
        <taxon>Pseudomonadota</taxon>
        <taxon>Gammaproteobacteria</taxon>
        <taxon>Cardiobacteriales</taxon>
        <taxon>Ignatzschineriaceae</taxon>
        <taxon>Ignatzschineria</taxon>
    </lineage>
</organism>
<dbReference type="InterPro" id="IPR002942">
    <property type="entry name" value="S4_RNA-bd"/>
</dbReference>
<evidence type="ECO:0000313" key="10">
    <source>
        <dbReference type="Proteomes" id="UP000245217"/>
    </source>
</evidence>
<feature type="compositionally biased region" description="Basic residues" evidence="5">
    <location>
        <begin position="108"/>
        <end position="124"/>
    </location>
</feature>
<evidence type="ECO:0000313" key="7">
    <source>
        <dbReference type="EMBL" id="PWD86358.1"/>
    </source>
</evidence>
<evidence type="ECO:0000259" key="6">
    <source>
        <dbReference type="SMART" id="SM00363"/>
    </source>
</evidence>
<dbReference type="SUPFAM" id="SSF55174">
    <property type="entry name" value="Alpha-L RNA-binding motif"/>
    <property type="match status" value="1"/>
</dbReference>
<keyword evidence="10" id="KW-1185">Reference proteome</keyword>
<name>A0A2U2AR44_9GAMM</name>
<evidence type="ECO:0000256" key="3">
    <source>
        <dbReference type="ARBA" id="ARBA00023125"/>
    </source>
</evidence>